<proteinExistence type="predicted"/>
<name>W9XY99_9EURO</name>
<evidence type="ECO:0000313" key="5">
    <source>
        <dbReference type="EMBL" id="EXJ81916.1"/>
    </source>
</evidence>
<dbReference type="Gene3D" id="1.10.510.10">
    <property type="entry name" value="Transferase(Phosphotransferase) domain 1"/>
    <property type="match status" value="1"/>
</dbReference>
<gene>
    <name evidence="5" type="ORF">A1O1_07983</name>
</gene>
<dbReference type="STRING" id="1182541.W9XY99"/>
<keyword evidence="2" id="KW-0547">Nucleotide-binding</keyword>
<dbReference type="InterPro" id="IPR011009">
    <property type="entry name" value="Kinase-like_dom_sf"/>
</dbReference>
<dbReference type="AlphaFoldDB" id="W9XY99"/>
<accession>W9XY99</accession>
<feature type="domain" description="Protein kinase" evidence="4">
    <location>
        <begin position="1"/>
        <end position="244"/>
    </location>
</feature>
<sequence length="244" mass="28386">MHMTIHQLQLQNPSHRLTEQLLKWVLFNILSALSFLHDEAKVIHTESDINPSNIMFTVSDAYILWDFERAEMNEPSPVKVIDDIRTIYGSRKLGLPKDDLWGQPVLCEFGESRMGTHHRGLIQPELYRVTEILFDMEWDSSVDVLNVAVLIWDLFEKRHLFHAAGENNESSATHHIAEMVAYLGLPSPEYIRRSEVTKNVFDERRCWKRAGEVDVPLLSLEQSEQALDGENKERFLKFIRSMLK</sequence>
<keyword evidence="6" id="KW-1185">Reference proteome</keyword>
<dbReference type="eggNOG" id="KOG1290">
    <property type="taxonomic scope" value="Eukaryota"/>
</dbReference>
<keyword evidence="1" id="KW-0808">Transferase</keyword>
<comment type="caution">
    <text evidence="5">The sequence shown here is derived from an EMBL/GenBank/DDBJ whole genome shotgun (WGS) entry which is preliminary data.</text>
</comment>
<evidence type="ECO:0000256" key="2">
    <source>
        <dbReference type="ARBA" id="ARBA00022741"/>
    </source>
</evidence>
<evidence type="ECO:0000256" key="1">
    <source>
        <dbReference type="ARBA" id="ARBA00022527"/>
    </source>
</evidence>
<dbReference type="GeneID" id="19162836"/>
<dbReference type="InterPro" id="IPR050117">
    <property type="entry name" value="MAPK"/>
</dbReference>
<dbReference type="GO" id="GO:0005524">
    <property type="term" value="F:ATP binding"/>
    <property type="evidence" value="ECO:0007669"/>
    <property type="project" value="UniProtKB-KW"/>
</dbReference>
<dbReference type="HOGENOM" id="CLU_000288_81_11_1"/>
<keyword evidence="1" id="KW-0418">Kinase</keyword>
<dbReference type="InterPro" id="IPR000719">
    <property type="entry name" value="Prot_kinase_dom"/>
</dbReference>
<dbReference type="OrthoDB" id="5979581at2759"/>
<dbReference type="SUPFAM" id="SSF56112">
    <property type="entry name" value="Protein kinase-like (PK-like)"/>
    <property type="match status" value="1"/>
</dbReference>
<keyword evidence="1" id="KW-0723">Serine/threonine-protein kinase</keyword>
<protein>
    <recommendedName>
        <fullName evidence="4">Protein kinase domain-containing protein</fullName>
    </recommendedName>
</protein>
<reference evidence="5 6" key="1">
    <citation type="submission" date="2013-03" db="EMBL/GenBank/DDBJ databases">
        <title>The Genome Sequence of Capronia coronata CBS 617.96.</title>
        <authorList>
            <consortium name="The Broad Institute Genomics Platform"/>
            <person name="Cuomo C."/>
            <person name="de Hoog S."/>
            <person name="Gorbushina A."/>
            <person name="Walker B."/>
            <person name="Young S.K."/>
            <person name="Zeng Q."/>
            <person name="Gargeya S."/>
            <person name="Fitzgerald M."/>
            <person name="Haas B."/>
            <person name="Abouelleil A."/>
            <person name="Allen A.W."/>
            <person name="Alvarado L."/>
            <person name="Arachchi H.M."/>
            <person name="Berlin A.M."/>
            <person name="Chapman S.B."/>
            <person name="Gainer-Dewar J."/>
            <person name="Goldberg J."/>
            <person name="Griggs A."/>
            <person name="Gujja S."/>
            <person name="Hansen M."/>
            <person name="Howarth C."/>
            <person name="Imamovic A."/>
            <person name="Ireland A."/>
            <person name="Larimer J."/>
            <person name="McCowan C."/>
            <person name="Murphy C."/>
            <person name="Pearson M."/>
            <person name="Poon T.W."/>
            <person name="Priest M."/>
            <person name="Roberts A."/>
            <person name="Saif S."/>
            <person name="Shea T."/>
            <person name="Sisk P."/>
            <person name="Sykes S."/>
            <person name="Wortman J."/>
            <person name="Nusbaum C."/>
            <person name="Birren B."/>
        </authorList>
    </citation>
    <scope>NUCLEOTIDE SEQUENCE [LARGE SCALE GENOMIC DNA]</scope>
    <source>
        <strain evidence="5 6">CBS 617.96</strain>
    </source>
</reference>
<dbReference type="Proteomes" id="UP000019484">
    <property type="component" value="Unassembled WGS sequence"/>
</dbReference>
<dbReference type="PANTHER" id="PTHR24055">
    <property type="entry name" value="MITOGEN-ACTIVATED PROTEIN KINASE"/>
    <property type="match status" value="1"/>
</dbReference>
<organism evidence="5 6">
    <name type="scientific">Capronia coronata CBS 617.96</name>
    <dbReference type="NCBI Taxonomy" id="1182541"/>
    <lineage>
        <taxon>Eukaryota</taxon>
        <taxon>Fungi</taxon>
        <taxon>Dikarya</taxon>
        <taxon>Ascomycota</taxon>
        <taxon>Pezizomycotina</taxon>
        <taxon>Eurotiomycetes</taxon>
        <taxon>Chaetothyriomycetidae</taxon>
        <taxon>Chaetothyriales</taxon>
        <taxon>Herpotrichiellaceae</taxon>
        <taxon>Capronia</taxon>
    </lineage>
</organism>
<evidence type="ECO:0000256" key="3">
    <source>
        <dbReference type="ARBA" id="ARBA00022840"/>
    </source>
</evidence>
<evidence type="ECO:0000313" key="6">
    <source>
        <dbReference type="Proteomes" id="UP000019484"/>
    </source>
</evidence>
<dbReference type="EMBL" id="AMWN01000007">
    <property type="protein sequence ID" value="EXJ81916.1"/>
    <property type="molecule type" value="Genomic_DNA"/>
</dbReference>
<evidence type="ECO:0000259" key="4">
    <source>
        <dbReference type="PROSITE" id="PS50011"/>
    </source>
</evidence>
<dbReference type="PROSITE" id="PS50011">
    <property type="entry name" value="PROTEIN_KINASE_DOM"/>
    <property type="match status" value="1"/>
</dbReference>
<dbReference type="RefSeq" id="XP_007727037.1">
    <property type="nucleotide sequence ID" value="XM_007728847.1"/>
</dbReference>
<keyword evidence="3" id="KW-0067">ATP-binding</keyword>
<dbReference type="GO" id="GO:0004674">
    <property type="term" value="F:protein serine/threonine kinase activity"/>
    <property type="evidence" value="ECO:0007669"/>
    <property type="project" value="UniProtKB-KW"/>
</dbReference>